<sequence length="354" mass="41131">MENLLHQLKLGAVPYITVKDLEDKIRDRVLPKLNASFYRTCFETIINETLGLVIVTGGAAAACHVNDPNETNLNLKCLDVDYYGDNINLSNIQVGLQNAVHDVKNVLDIYIQNVKVMDPLIVFKPFQNAAFRLSDYITMNVEPKVYCVQSKYNNDDFDLIRFAIRVNIIANNKQDYNNETIVFSKHPNIPLNLFFMNIRIMKREFNGERCVKLLRWFGDSYFVVVPTLQKTLNNEIMCLMKDVFTHKFDYKIERRCSRIKKLFSKLPINCYYNCINDSSFLKDKNFDDICTFVKKLLDANGPALGCRKLLNLYLNTNLFVNILPHWVANQINYPHNCVSENWSKFISCVNQFIN</sequence>
<reference evidence="1" key="1">
    <citation type="journal article" date="2022" name="Viruses">
        <title>The Parapoynx stagnalis Nucleopolyhedrovirus (PastNPV), a Divergent Member of the Alphabaculovirus Group I Clade, Encodes a Homolog of Ran GTPase.</title>
        <authorList>
            <person name="Harrison R.L."/>
            <person name="Rowley D.L."/>
        </authorList>
    </citation>
    <scope>NUCLEOTIDE SEQUENCE</scope>
    <source>
        <strain evidence="1">BCIPV-473</strain>
    </source>
</reference>
<evidence type="ECO:0000313" key="2">
    <source>
        <dbReference type="Proteomes" id="UP001264959"/>
    </source>
</evidence>
<evidence type="ECO:0000313" key="1">
    <source>
        <dbReference type="EMBL" id="UZE89800.1"/>
    </source>
</evidence>
<organism evidence="1 2">
    <name type="scientific">Parapoynx stagnalis nucleopolyhedrovirus</name>
    <dbReference type="NCBI Taxonomy" id="2993413"/>
    <lineage>
        <taxon>Viruses</taxon>
        <taxon>Viruses incertae sedis</taxon>
        <taxon>Naldaviricetes</taxon>
        <taxon>Lefavirales</taxon>
        <taxon>Baculoviridae</taxon>
        <taxon>Alphabaculovirus</taxon>
        <taxon>Alphabaculovirus pastagnalis</taxon>
    </lineage>
</organism>
<dbReference type="EMBL" id="ON704650">
    <property type="protein sequence ID" value="UZE89800.1"/>
    <property type="molecule type" value="Genomic_DNA"/>
</dbReference>
<dbReference type="Proteomes" id="UP001264959">
    <property type="component" value="Segment"/>
</dbReference>
<name>A0A9E8BWI8_9ABAC</name>
<accession>A0A9E8BWI8</accession>
<dbReference type="Pfam" id="PF07134">
    <property type="entry name" value="AcMNPV_Orf18"/>
    <property type="match status" value="1"/>
</dbReference>
<keyword evidence="2" id="KW-1185">Reference proteome</keyword>
<protein>
    <recommendedName>
        <fullName evidence="3">Ac18</fullName>
    </recommendedName>
</protein>
<evidence type="ECO:0008006" key="3">
    <source>
        <dbReference type="Google" id="ProtNLM"/>
    </source>
</evidence>
<dbReference type="InterPro" id="IPR010785">
    <property type="entry name" value="AcMNPV_AC18"/>
</dbReference>
<proteinExistence type="predicted"/>